<feature type="domain" description="MHD" evidence="4">
    <location>
        <begin position="580"/>
        <end position="847"/>
    </location>
</feature>
<dbReference type="CDD" id="cd07650">
    <property type="entry name" value="F-BAR_Syp1p_like"/>
    <property type="match status" value="1"/>
</dbReference>
<evidence type="ECO:0000259" key="4">
    <source>
        <dbReference type="PROSITE" id="PS51072"/>
    </source>
</evidence>
<feature type="region of interest" description="Disordered" evidence="3">
    <location>
        <begin position="240"/>
        <end position="395"/>
    </location>
</feature>
<dbReference type="EMBL" id="JAPZBO010000001">
    <property type="protein sequence ID" value="KAJ5331558.1"/>
    <property type="molecule type" value="Genomic_DNA"/>
</dbReference>
<feature type="coiled-coil region" evidence="2">
    <location>
        <begin position="127"/>
        <end position="172"/>
    </location>
</feature>
<dbReference type="SMART" id="SM00055">
    <property type="entry name" value="FCH"/>
    <property type="match status" value="1"/>
</dbReference>
<name>A0A9W9QFZ1_9EURO</name>
<dbReference type="GO" id="GO:0005886">
    <property type="term" value="C:plasma membrane"/>
    <property type="evidence" value="ECO:0007669"/>
    <property type="project" value="TreeGrafter"/>
</dbReference>
<dbReference type="InterPro" id="IPR027267">
    <property type="entry name" value="AH/BAR_dom_sf"/>
</dbReference>
<dbReference type="Pfam" id="PF00611">
    <property type="entry name" value="FCH"/>
    <property type="match status" value="1"/>
</dbReference>
<evidence type="ECO:0000313" key="5">
    <source>
        <dbReference type="EMBL" id="KAJ5331558.1"/>
    </source>
</evidence>
<sequence>MDLSRQEYPALLATLYPGQATTVLSDRIRVINKIHSDIADFLQERRRLEESYAQSLRKLAHRPQLENGAALGIFQIPWQRILNSTEAVAVSHETLANKIEEDVERPLREYSNKNRDMQQMSGIQSNMAGLAKSVEEAQKKVEKAKGKGAKGADKLASAIAAAEEINQQWESRAPFVFEQLQAVDEGRLNHLRDVLTQLETHEVDQVERGRQAAESCLNVLLNVETADEIKTFAAKMTGTRAPISPVPSRRQTSQVETLPVTTPPMQTAPTAAPLAPPPHIQDDAASQRSERSERATTVQTPPAPDAQPRQTPLGGLRRLGTVMNRRKSVVGPSGGSYDRKAEKKHFSPFAPFKRSDSSRDMQIPESPPGTPLDRPGTSMTEEGPALTPDVSHDRTLTDIVTPVPVSQPEPTGTNGNYQETPGGFASNGAEHVDSEGFTERPSTIDEITRAQREAALEDPSMNLKIRDQPIFEDESQAKQAMDDMANTLRLRAQQSGNIRRNAGTIRGRRDVRNTVFVPNPTSEGATASAAPDMYTPSSPIRHIASPSSVMEDQAMSDTTSVRSGHTLQGPVPTMHPDLYESGLNASIIETVNAWFSEGTVTKSFVVGELALAHNPTPGAPVESTRIRLDNFPVLEKVAANPHFVHENTDENRGQYEIQLASISRPMPTVAFKYQVHLDDPSAYCPVIFKPAWNLQDTTASAIIFYSLNPFFISQSGEPIILRNVVLTVGLDISAEDASTPVAHATSAVMHPNQGATFRRKNSTVTWRIPELVVNAPGTSEDGKFLVRFSASTSGPRKGNVEAKFELSTTTTGSRLGVSRAATDASPKEIDPFADEAAQRAASTVWEEVPTARKLVGGKYVAA</sequence>
<dbReference type="Pfam" id="PF10291">
    <property type="entry name" value="muHD"/>
    <property type="match status" value="1"/>
</dbReference>
<dbReference type="PROSITE" id="PS51072">
    <property type="entry name" value="MHD"/>
    <property type="match status" value="1"/>
</dbReference>
<dbReference type="GO" id="GO:0032185">
    <property type="term" value="P:septin cytoskeleton organization"/>
    <property type="evidence" value="ECO:0007669"/>
    <property type="project" value="TreeGrafter"/>
</dbReference>
<keyword evidence="1" id="KW-0254">Endocytosis</keyword>
<organism evidence="5 6">
    <name type="scientific">Penicillium atrosanguineum</name>
    <dbReference type="NCBI Taxonomy" id="1132637"/>
    <lineage>
        <taxon>Eukaryota</taxon>
        <taxon>Fungi</taxon>
        <taxon>Dikarya</taxon>
        <taxon>Ascomycota</taxon>
        <taxon>Pezizomycotina</taxon>
        <taxon>Eurotiomycetes</taxon>
        <taxon>Eurotiomycetidae</taxon>
        <taxon>Eurotiales</taxon>
        <taxon>Aspergillaceae</taxon>
        <taxon>Penicillium</taxon>
    </lineage>
</organism>
<dbReference type="InterPro" id="IPR001060">
    <property type="entry name" value="FCH_dom"/>
</dbReference>
<accession>A0A9W9QFZ1</accession>
<dbReference type="Proteomes" id="UP001147746">
    <property type="component" value="Unassembled WGS sequence"/>
</dbReference>
<feature type="compositionally biased region" description="Low complexity" evidence="3">
    <location>
        <begin position="259"/>
        <end position="273"/>
    </location>
</feature>
<gene>
    <name evidence="5" type="ORF">N7476_001341</name>
</gene>
<protein>
    <recommendedName>
        <fullName evidence="4">MHD domain-containing protein</fullName>
    </recommendedName>
</protein>
<evidence type="ECO:0000313" key="6">
    <source>
        <dbReference type="Proteomes" id="UP001147746"/>
    </source>
</evidence>
<dbReference type="GO" id="GO:0030139">
    <property type="term" value="C:endocytic vesicle"/>
    <property type="evidence" value="ECO:0007669"/>
    <property type="project" value="TreeGrafter"/>
</dbReference>
<evidence type="ECO:0000256" key="1">
    <source>
        <dbReference type="ARBA" id="ARBA00022583"/>
    </source>
</evidence>
<proteinExistence type="predicted"/>
<keyword evidence="6" id="KW-1185">Reference proteome</keyword>
<dbReference type="Gene3D" id="1.20.1270.60">
    <property type="entry name" value="Arfaptin homology (AH) domain/BAR domain"/>
    <property type="match status" value="1"/>
</dbReference>
<dbReference type="InterPro" id="IPR018808">
    <property type="entry name" value="Muniscin_C"/>
</dbReference>
<reference evidence="5" key="2">
    <citation type="journal article" date="2023" name="IMA Fungus">
        <title>Comparative genomic study of the Penicillium genus elucidates a diverse pangenome and 15 lateral gene transfer events.</title>
        <authorList>
            <person name="Petersen C."/>
            <person name="Sorensen T."/>
            <person name="Nielsen M.R."/>
            <person name="Sondergaard T.E."/>
            <person name="Sorensen J.L."/>
            <person name="Fitzpatrick D.A."/>
            <person name="Frisvad J.C."/>
            <person name="Nielsen K.L."/>
        </authorList>
    </citation>
    <scope>NUCLEOTIDE SEQUENCE</scope>
    <source>
        <strain evidence="5">IBT 21472</strain>
    </source>
</reference>
<dbReference type="InterPro" id="IPR028565">
    <property type="entry name" value="MHD"/>
</dbReference>
<dbReference type="GO" id="GO:0032153">
    <property type="term" value="C:cell division site"/>
    <property type="evidence" value="ECO:0007669"/>
    <property type="project" value="TreeGrafter"/>
</dbReference>
<reference evidence="5" key="1">
    <citation type="submission" date="2022-12" db="EMBL/GenBank/DDBJ databases">
        <authorList>
            <person name="Petersen C."/>
        </authorList>
    </citation>
    <scope>NUCLEOTIDE SEQUENCE</scope>
    <source>
        <strain evidence="5">IBT 21472</strain>
    </source>
</reference>
<dbReference type="CDD" id="cd09264">
    <property type="entry name" value="AP_Syp1_MHD"/>
    <property type="match status" value="1"/>
</dbReference>
<dbReference type="PANTHER" id="PTHR23065:SF54">
    <property type="entry name" value="SUPPRESSOR OF YEAST PROFILIN DELETION"/>
    <property type="match status" value="1"/>
</dbReference>
<evidence type="ECO:0000256" key="2">
    <source>
        <dbReference type="SAM" id="Coils"/>
    </source>
</evidence>
<dbReference type="InterPro" id="IPR049609">
    <property type="entry name" value="Syp1-like_MHD"/>
</dbReference>
<comment type="caution">
    <text evidence="5">The sequence shown here is derived from an EMBL/GenBank/DDBJ whole genome shotgun (WGS) entry which is preliminary data.</text>
</comment>
<dbReference type="SUPFAM" id="SSF103657">
    <property type="entry name" value="BAR/IMD domain-like"/>
    <property type="match status" value="1"/>
</dbReference>
<evidence type="ECO:0000256" key="3">
    <source>
        <dbReference type="SAM" id="MobiDB-lite"/>
    </source>
</evidence>
<keyword evidence="2" id="KW-0175">Coiled coil</keyword>
<dbReference type="PANTHER" id="PTHR23065">
    <property type="entry name" value="PROLINE-SERINE-THREONINE PHOSPHATASE INTERACTING PROTEIN 1"/>
    <property type="match status" value="1"/>
</dbReference>
<dbReference type="GO" id="GO:0006897">
    <property type="term" value="P:endocytosis"/>
    <property type="evidence" value="ECO:0007669"/>
    <property type="project" value="UniProtKB-KW"/>
</dbReference>
<dbReference type="AlphaFoldDB" id="A0A9W9QFZ1"/>
<dbReference type="FunFam" id="1.20.1270.60:FF:000102">
    <property type="entry name" value="WGS project CABT00000000 data, contig 2.23"/>
    <property type="match status" value="1"/>
</dbReference>